<reference evidence="3" key="1">
    <citation type="submission" date="2016-11" db="UniProtKB">
        <authorList>
            <consortium name="WormBaseParasite"/>
        </authorList>
    </citation>
    <scope>IDENTIFICATION</scope>
</reference>
<dbReference type="OMA" id="ACYLDRI"/>
<dbReference type="WBParaSite" id="MhA1_Contig1957.frz3.gene5">
    <property type="protein sequence ID" value="MhA1_Contig1957.frz3.gene5"/>
    <property type="gene ID" value="MhA1_Contig1957.frz3.gene5"/>
</dbReference>
<keyword evidence="1" id="KW-0560">Oxidoreductase</keyword>
<dbReference type="Gene3D" id="3.40.50.720">
    <property type="entry name" value="NAD(P)-binding Rossmann-like Domain"/>
    <property type="match status" value="1"/>
</dbReference>
<keyword evidence="2" id="KW-1185">Reference proteome</keyword>
<dbReference type="PRINTS" id="PR00081">
    <property type="entry name" value="GDHRDH"/>
</dbReference>
<evidence type="ECO:0000256" key="1">
    <source>
        <dbReference type="ARBA" id="ARBA00023002"/>
    </source>
</evidence>
<sequence>MTLTTTLTNNKHVLITGGNQGIGFHTALLLAKKGNYNITLCCRNKERAEYAVQKIIERNNNCQVNWLLLDLASLKSVKNLIENIKKQKILFDIIILNAGILLPKERLTEDGLETTFQVNYLGHFLLINGIIKHQSLKRQIKIITITSVMCRFIGNIFPLEKEADKWLEMFQTAKSWKAYALSKFATAMLSHYLNSLEGVSSVTIHPGNVRTQMSDGLVNQKLRKFLFFLRRILIEPEEAALNVINCAEQNIESGMYWNVNKKRKLPKSVTKQKNLEAFIKMSREIINDFN</sequence>
<accession>A0A1I8BCQ4</accession>
<dbReference type="Pfam" id="PF00106">
    <property type="entry name" value="adh_short"/>
    <property type="match status" value="1"/>
</dbReference>
<proteinExistence type="predicted"/>
<dbReference type="AlphaFoldDB" id="A0A1I8BCQ4"/>
<dbReference type="PANTHER" id="PTHR43157">
    <property type="entry name" value="PHOSPHATIDYLINOSITOL-GLYCAN BIOSYNTHESIS CLASS F PROTEIN-RELATED"/>
    <property type="match status" value="1"/>
</dbReference>
<dbReference type="InterPro" id="IPR002347">
    <property type="entry name" value="SDR_fam"/>
</dbReference>
<dbReference type="PANTHER" id="PTHR43157:SF31">
    <property type="entry name" value="PHOSPHATIDYLINOSITOL-GLYCAN BIOSYNTHESIS CLASS F PROTEIN"/>
    <property type="match status" value="1"/>
</dbReference>
<dbReference type="GO" id="GO:0016491">
    <property type="term" value="F:oxidoreductase activity"/>
    <property type="evidence" value="ECO:0007669"/>
    <property type="project" value="UniProtKB-KW"/>
</dbReference>
<dbReference type="InterPro" id="IPR036291">
    <property type="entry name" value="NAD(P)-bd_dom_sf"/>
</dbReference>
<dbReference type="SUPFAM" id="SSF51735">
    <property type="entry name" value="NAD(P)-binding Rossmann-fold domains"/>
    <property type="match status" value="1"/>
</dbReference>
<protein>
    <submittedName>
        <fullName evidence="3">SDR family NAD(P)-dependent oxidoreductase</fullName>
    </submittedName>
</protein>
<evidence type="ECO:0000313" key="2">
    <source>
        <dbReference type="Proteomes" id="UP000095281"/>
    </source>
</evidence>
<dbReference type="Proteomes" id="UP000095281">
    <property type="component" value="Unplaced"/>
</dbReference>
<evidence type="ECO:0000313" key="3">
    <source>
        <dbReference type="WBParaSite" id="MhA1_Contig1957.frz3.gene5"/>
    </source>
</evidence>
<name>A0A1I8BCQ4_MELHA</name>
<organism evidence="2 3">
    <name type="scientific">Meloidogyne hapla</name>
    <name type="common">Root-knot nematode worm</name>
    <dbReference type="NCBI Taxonomy" id="6305"/>
    <lineage>
        <taxon>Eukaryota</taxon>
        <taxon>Metazoa</taxon>
        <taxon>Ecdysozoa</taxon>
        <taxon>Nematoda</taxon>
        <taxon>Chromadorea</taxon>
        <taxon>Rhabditida</taxon>
        <taxon>Tylenchina</taxon>
        <taxon>Tylenchomorpha</taxon>
        <taxon>Tylenchoidea</taxon>
        <taxon>Meloidogynidae</taxon>
        <taxon>Meloidogyninae</taxon>
        <taxon>Meloidogyne</taxon>
    </lineage>
</organism>